<proteinExistence type="predicted"/>
<dbReference type="Proteomes" id="UP000663870">
    <property type="component" value="Unassembled WGS sequence"/>
</dbReference>
<comment type="caution">
    <text evidence="1">The sequence shown here is derived from an EMBL/GenBank/DDBJ whole genome shotgun (WGS) entry which is preliminary data.</text>
</comment>
<evidence type="ECO:0000313" key="1">
    <source>
        <dbReference type="EMBL" id="CAF1400112.1"/>
    </source>
</evidence>
<name>A0A815KZU8_9BILA</name>
<dbReference type="EMBL" id="CAJNOL010001663">
    <property type="protein sequence ID" value="CAF1400112.1"/>
    <property type="molecule type" value="Genomic_DNA"/>
</dbReference>
<sequence>MANIIQVIEEILFSYDLQLFVFEIVLARKNTVFGDYYIDSIDDDDDQINGSDSEEDDSSCDDDKLLDKRTISVSYISTTPSRINVLTILAQLLLVSKRVLVTIIQYKELAKSLNPLLEIFNEKSLNKERINIIRSSMLDKIIDFLKPWTHVMKRIQSLQVSSTHTVTPTTARVLAVPAASAAVECEFSFTDNTITQKRSKLSPDSIIHHNAVNTYGINFYPTSFEFDRIIVAIKKTYATFSKIFNEHMIFLASVLRQKFSRGRQKKNNPRILECNYVNKSNQCIILINTTNNNDSPVKIEMDITFISNQLQLIHKIKSISIMIHELKIYNYEGSN</sequence>
<keyword evidence="2" id="KW-1185">Reference proteome</keyword>
<accession>A0A815KZU8</accession>
<dbReference type="AlphaFoldDB" id="A0A815KZU8"/>
<gene>
    <name evidence="1" type="ORF">JXQ802_LOCUS34660</name>
</gene>
<reference evidence="1" key="1">
    <citation type="submission" date="2021-02" db="EMBL/GenBank/DDBJ databases">
        <authorList>
            <person name="Nowell W R."/>
        </authorList>
    </citation>
    <scope>NUCLEOTIDE SEQUENCE</scope>
</reference>
<evidence type="ECO:0000313" key="2">
    <source>
        <dbReference type="Proteomes" id="UP000663870"/>
    </source>
</evidence>
<protein>
    <submittedName>
        <fullName evidence="1">Uncharacterized protein</fullName>
    </submittedName>
</protein>
<organism evidence="1 2">
    <name type="scientific">Rotaria sordida</name>
    <dbReference type="NCBI Taxonomy" id="392033"/>
    <lineage>
        <taxon>Eukaryota</taxon>
        <taxon>Metazoa</taxon>
        <taxon>Spiralia</taxon>
        <taxon>Gnathifera</taxon>
        <taxon>Rotifera</taxon>
        <taxon>Eurotatoria</taxon>
        <taxon>Bdelloidea</taxon>
        <taxon>Philodinida</taxon>
        <taxon>Philodinidae</taxon>
        <taxon>Rotaria</taxon>
    </lineage>
</organism>